<protein>
    <submittedName>
        <fullName evidence="2">Uncharacterized protein</fullName>
    </submittedName>
</protein>
<dbReference type="Proteomes" id="UP000828390">
    <property type="component" value="Unassembled WGS sequence"/>
</dbReference>
<feature type="region of interest" description="Disordered" evidence="1">
    <location>
        <begin position="47"/>
        <end position="73"/>
    </location>
</feature>
<dbReference type="EMBL" id="JAIWYP010000004">
    <property type="protein sequence ID" value="KAH3832449.1"/>
    <property type="molecule type" value="Genomic_DNA"/>
</dbReference>
<organism evidence="2 3">
    <name type="scientific">Dreissena polymorpha</name>
    <name type="common">Zebra mussel</name>
    <name type="synonym">Mytilus polymorpha</name>
    <dbReference type="NCBI Taxonomy" id="45954"/>
    <lineage>
        <taxon>Eukaryota</taxon>
        <taxon>Metazoa</taxon>
        <taxon>Spiralia</taxon>
        <taxon>Lophotrochozoa</taxon>
        <taxon>Mollusca</taxon>
        <taxon>Bivalvia</taxon>
        <taxon>Autobranchia</taxon>
        <taxon>Heteroconchia</taxon>
        <taxon>Euheterodonta</taxon>
        <taxon>Imparidentia</taxon>
        <taxon>Neoheterodontei</taxon>
        <taxon>Myida</taxon>
        <taxon>Dreissenoidea</taxon>
        <taxon>Dreissenidae</taxon>
        <taxon>Dreissena</taxon>
    </lineage>
</organism>
<gene>
    <name evidence="2" type="ORF">DPMN_105737</name>
</gene>
<keyword evidence="3" id="KW-1185">Reference proteome</keyword>
<evidence type="ECO:0000256" key="1">
    <source>
        <dbReference type="SAM" id="MobiDB-lite"/>
    </source>
</evidence>
<name>A0A9D4K3S5_DREPO</name>
<dbReference type="AlphaFoldDB" id="A0A9D4K3S5"/>
<accession>A0A9D4K3S5</accession>
<evidence type="ECO:0000313" key="3">
    <source>
        <dbReference type="Proteomes" id="UP000828390"/>
    </source>
</evidence>
<proteinExistence type="predicted"/>
<comment type="caution">
    <text evidence="2">The sequence shown here is derived from an EMBL/GenBank/DDBJ whole genome shotgun (WGS) entry which is preliminary data.</text>
</comment>
<evidence type="ECO:0000313" key="2">
    <source>
        <dbReference type="EMBL" id="KAH3832449.1"/>
    </source>
</evidence>
<reference evidence="2" key="1">
    <citation type="journal article" date="2019" name="bioRxiv">
        <title>The Genome of the Zebra Mussel, Dreissena polymorpha: A Resource for Invasive Species Research.</title>
        <authorList>
            <person name="McCartney M.A."/>
            <person name="Auch B."/>
            <person name="Kono T."/>
            <person name="Mallez S."/>
            <person name="Zhang Y."/>
            <person name="Obille A."/>
            <person name="Becker A."/>
            <person name="Abrahante J.E."/>
            <person name="Garbe J."/>
            <person name="Badalamenti J.P."/>
            <person name="Herman A."/>
            <person name="Mangelson H."/>
            <person name="Liachko I."/>
            <person name="Sullivan S."/>
            <person name="Sone E.D."/>
            <person name="Koren S."/>
            <person name="Silverstein K.A.T."/>
            <person name="Beckman K.B."/>
            <person name="Gohl D.M."/>
        </authorList>
    </citation>
    <scope>NUCLEOTIDE SEQUENCE</scope>
    <source>
        <strain evidence="2">Duluth1</strain>
        <tissue evidence="2">Whole animal</tissue>
    </source>
</reference>
<sequence>MPRRVAETRCGVPRRTDEATRRPDSRFRVDSANTRWRLTPRIAEYGTPAREAESPKCSRRMPSGMVNSFTRGPQPVPGLLIASFLVRA</sequence>
<feature type="compositionally biased region" description="Basic and acidic residues" evidence="1">
    <location>
        <begin position="14"/>
        <end position="25"/>
    </location>
</feature>
<feature type="region of interest" description="Disordered" evidence="1">
    <location>
        <begin position="1"/>
        <end position="25"/>
    </location>
</feature>
<reference evidence="2" key="2">
    <citation type="submission" date="2020-11" db="EMBL/GenBank/DDBJ databases">
        <authorList>
            <person name="McCartney M.A."/>
            <person name="Auch B."/>
            <person name="Kono T."/>
            <person name="Mallez S."/>
            <person name="Becker A."/>
            <person name="Gohl D.M."/>
            <person name="Silverstein K.A.T."/>
            <person name="Koren S."/>
            <person name="Bechman K.B."/>
            <person name="Herman A."/>
            <person name="Abrahante J.E."/>
            <person name="Garbe J."/>
        </authorList>
    </citation>
    <scope>NUCLEOTIDE SEQUENCE</scope>
    <source>
        <strain evidence="2">Duluth1</strain>
        <tissue evidence="2">Whole animal</tissue>
    </source>
</reference>